<evidence type="ECO:0000313" key="13">
    <source>
        <dbReference type="EMBL" id="CUS22971.1"/>
    </source>
</evidence>
<dbReference type="PANTHER" id="PTHR47427:SF1">
    <property type="entry name" value="PROTEIN STE12"/>
    <property type="match status" value="1"/>
</dbReference>
<evidence type="ECO:0000256" key="6">
    <source>
        <dbReference type="ARBA" id="ARBA00023015"/>
    </source>
</evidence>
<dbReference type="PROSITE" id="PS50157">
    <property type="entry name" value="ZINC_FINGER_C2H2_2"/>
    <property type="match status" value="2"/>
</dbReference>
<dbReference type="SMART" id="SM00355">
    <property type="entry name" value="ZnF_C2H2"/>
    <property type="match status" value="2"/>
</dbReference>
<keyword evidence="2" id="KW-0479">Metal-binding</keyword>
<feature type="compositionally biased region" description="Polar residues" evidence="11">
    <location>
        <begin position="295"/>
        <end position="305"/>
    </location>
</feature>
<evidence type="ECO:0000256" key="4">
    <source>
        <dbReference type="ARBA" id="ARBA00022771"/>
    </source>
</evidence>
<evidence type="ECO:0000256" key="2">
    <source>
        <dbReference type="ARBA" id="ARBA00022723"/>
    </source>
</evidence>
<keyword evidence="5" id="KW-0862">Zinc</keyword>
<evidence type="ECO:0000256" key="3">
    <source>
        <dbReference type="ARBA" id="ARBA00022737"/>
    </source>
</evidence>
<dbReference type="InterPro" id="IPR013087">
    <property type="entry name" value="Znf_C2H2_type"/>
</dbReference>
<protein>
    <submittedName>
        <fullName evidence="13">LAQU0S07e04368g1_1</fullName>
    </submittedName>
</protein>
<evidence type="ECO:0000256" key="1">
    <source>
        <dbReference type="ARBA" id="ARBA00004123"/>
    </source>
</evidence>
<evidence type="ECO:0000256" key="7">
    <source>
        <dbReference type="ARBA" id="ARBA00023125"/>
    </source>
</evidence>
<dbReference type="AlphaFoldDB" id="A0A0P1KSU9"/>
<name>A0A0P1KSU9_9SACH</name>
<evidence type="ECO:0000256" key="8">
    <source>
        <dbReference type="ARBA" id="ARBA00023163"/>
    </source>
</evidence>
<dbReference type="SUPFAM" id="SSF57667">
    <property type="entry name" value="beta-beta-alpha zinc fingers"/>
    <property type="match status" value="1"/>
</dbReference>
<dbReference type="Proteomes" id="UP000236544">
    <property type="component" value="Unassembled WGS sequence"/>
</dbReference>
<evidence type="ECO:0000259" key="12">
    <source>
        <dbReference type="PROSITE" id="PS50157"/>
    </source>
</evidence>
<dbReference type="Gene3D" id="3.30.160.60">
    <property type="entry name" value="Classic Zinc Finger"/>
    <property type="match status" value="2"/>
</dbReference>
<gene>
    <name evidence="13" type="ORF">LAQU0_S07e04368g</name>
</gene>
<dbReference type="InterPro" id="IPR036236">
    <property type="entry name" value="Znf_C2H2_sf"/>
</dbReference>
<evidence type="ECO:0000256" key="10">
    <source>
        <dbReference type="PROSITE-ProRule" id="PRU00042"/>
    </source>
</evidence>
<keyword evidence="7" id="KW-0238">DNA-binding</keyword>
<comment type="subcellular location">
    <subcellularLocation>
        <location evidence="1">Nucleus</location>
    </subcellularLocation>
</comment>
<dbReference type="Pfam" id="PF00096">
    <property type="entry name" value="zf-C2H2"/>
    <property type="match status" value="2"/>
</dbReference>
<dbReference type="PROSITE" id="PS00028">
    <property type="entry name" value="ZINC_FINGER_C2H2_1"/>
    <property type="match status" value="2"/>
</dbReference>
<evidence type="ECO:0000256" key="5">
    <source>
        <dbReference type="ARBA" id="ARBA00022833"/>
    </source>
</evidence>
<dbReference type="GO" id="GO:0003677">
    <property type="term" value="F:DNA binding"/>
    <property type="evidence" value="ECO:0007669"/>
    <property type="project" value="UniProtKB-KW"/>
</dbReference>
<proteinExistence type="predicted"/>
<dbReference type="InterPro" id="IPR052127">
    <property type="entry name" value="STE12_transcription_factor"/>
</dbReference>
<evidence type="ECO:0000313" key="14">
    <source>
        <dbReference type="Proteomes" id="UP000236544"/>
    </source>
</evidence>
<keyword evidence="3" id="KW-0677">Repeat</keyword>
<dbReference type="PANTHER" id="PTHR47427">
    <property type="entry name" value="PROTEIN STE12"/>
    <property type="match status" value="1"/>
</dbReference>
<dbReference type="GO" id="GO:0003700">
    <property type="term" value="F:DNA-binding transcription factor activity"/>
    <property type="evidence" value="ECO:0007669"/>
    <property type="project" value="TreeGrafter"/>
</dbReference>
<reference evidence="14" key="1">
    <citation type="submission" date="2015-10" db="EMBL/GenBank/DDBJ databases">
        <authorList>
            <person name="Devillers H."/>
        </authorList>
    </citation>
    <scope>NUCLEOTIDE SEQUENCE [LARGE SCALE GENOMIC DNA]</scope>
</reference>
<dbReference type="FunFam" id="3.30.160.60:FF:000064">
    <property type="entry name" value="Early growth response protein 3"/>
    <property type="match status" value="1"/>
</dbReference>
<evidence type="ECO:0000256" key="11">
    <source>
        <dbReference type="SAM" id="MobiDB-lite"/>
    </source>
</evidence>
<accession>A0A0P1KSU9</accession>
<feature type="domain" description="C2H2-type" evidence="12">
    <location>
        <begin position="369"/>
        <end position="396"/>
    </location>
</feature>
<organism evidence="13 14">
    <name type="scientific">Lachancea quebecensis</name>
    <dbReference type="NCBI Taxonomy" id="1654605"/>
    <lineage>
        <taxon>Eukaryota</taxon>
        <taxon>Fungi</taxon>
        <taxon>Dikarya</taxon>
        <taxon>Ascomycota</taxon>
        <taxon>Saccharomycotina</taxon>
        <taxon>Saccharomycetes</taxon>
        <taxon>Saccharomycetales</taxon>
        <taxon>Saccharomycetaceae</taxon>
        <taxon>Lachancea</taxon>
    </lineage>
</organism>
<keyword evidence="6" id="KW-0805">Transcription regulation</keyword>
<dbReference type="GO" id="GO:1990526">
    <property type="term" value="C:Ste12p-Dig1p-Dig2p complex"/>
    <property type="evidence" value="ECO:0007669"/>
    <property type="project" value="TreeGrafter"/>
</dbReference>
<dbReference type="GO" id="GO:0008270">
    <property type="term" value="F:zinc ion binding"/>
    <property type="evidence" value="ECO:0007669"/>
    <property type="project" value="UniProtKB-KW"/>
</dbReference>
<keyword evidence="14" id="KW-1185">Reference proteome</keyword>
<evidence type="ECO:0000256" key="9">
    <source>
        <dbReference type="ARBA" id="ARBA00023242"/>
    </source>
</evidence>
<feature type="region of interest" description="Disordered" evidence="11">
    <location>
        <begin position="295"/>
        <end position="315"/>
    </location>
</feature>
<keyword evidence="9" id="KW-0539">Nucleus</keyword>
<feature type="domain" description="C2H2-type" evidence="12">
    <location>
        <begin position="340"/>
        <end position="368"/>
    </location>
</feature>
<keyword evidence="4 10" id="KW-0863">Zinc-finger</keyword>
<dbReference type="OrthoDB" id="654211at2759"/>
<dbReference type="EMBL" id="LN890573">
    <property type="protein sequence ID" value="CUS22971.1"/>
    <property type="molecule type" value="Genomic_DNA"/>
</dbReference>
<sequence>MSIYQIQRTMSTDTLVGIYGNSNLNGSKGELNTPTNGDATFNFQIIQRPSTEKSIANDLTGNTLAGARSENTQFQDTSPIEEMLNIEDTVGNSLLHQVPQSPRVLANSHKRLSISEYNSSKPVYYEYEFFEKGIHRPDEEDDIMVTDDEGLDMFSLPLGKARKDSVFSDYGNEMVMNLSPEAMLAQIPAPRQQLQDDSDLSNLSAGDNQQRKKVKDYFKLNLFGGNKNEEALIDPDLLEEPQPFLKKKYFWSRKPTIPISGNGSLSMVEPVVNPSKLLTSNSIDTRYILSNSRAHFSSPENSQAPQELVPDAGAVKKKRLGFPKTRGRKPSPILDASKQFACDFCDRRFKRQEHLKRHVRSLHMGEKPFDCQICGKKFSRSDNLNQHVKTHSEGESL</sequence>
<keyword evidence="8" id="KW-0804">Transcription</keyword>
<dbReference type="GO" id="GO:0005634">
    <property type="term" value="C:nucleus"/>
    <property type="evidence" value="ECO:0007669"/>
    <property type="project" value="UniProtKB-SubCell"/>
</dbReference>
<dbReference type="GO" id="GO:1990527">
    <property type="term" value="C:Tec1p-Ste12p-Dig1p complex"/>
    <property type="evidence" value="ECO:0007669"/>
    <property type="project" value="TreeGrafter"/>
</dbReference>